<sequence>MMKRMTEQVKDDVQKIMQEFGNLVHDRLNAYLRQTLGLPVCIFPHRTILFVYCQTRR</sequence>
<reference evidence="1" key="3">
    <citation type="submission" date="2025-08" db="UniProtKB">
        <authorList>
            <consortium name="Ensembl"/>
        </authorList>
    </citation>
    <scope>IDENTIFICATION</scope>
</reference>
<evidence type="ECO:0000313" key="2">
    <source>
        <dbReference type="Proteomes" id="UP000008144"/>
    </source>
</evidence>
<name>H2XLH7_CIOIN</name>
<dbReference type="Ensembl" id="ENSCINT00000034152.1">
    <property type="protein sequence ID" value="ENSCINP00000030509.1"/>
    <property type="gene ID" value="ENSCING00000025067.1"/>
</dbReference>
<proteinExistence type="predicted"/>
<keyword evidence="2" id="KW-1185">Reference proteome</keyword>
<organism evidence="1 2">
    <name type="scientific">Ciona intestinalis</name>
    <name type="common">Transparent sea squirt</name>
    <name type="synonym">Ascidia intestinalis</name>
    <dbReference type="NCBI Taxonomy" id="7719"/>
    <lineage>
        <taxon>Eukaryota</taxon>
        <taxon>Metazoa</taxon>
        <taxon>Chordata</taxon>
        <taxon>Tunicata</taxon>
        <taxon>Ascidiacea</taxon>
        <taxon>Phlebobranchia</taxon>
        <taxon>Cionidae</taxon>
        <taxon>Ciona</taxon>
    </lineage>
</organism>
<reference evidence="1" key="4">
    <citation type="submission" date="2025-09" db="UniProtKB">
        <authorList>
            <consortium name="Ensembl"/>
        </authorList>
    </citation>
    <scope>IDENTIFICATION</scope>
</reference>
<protein>
    <submittedName>
        <fullName evidence="1">Uncharacterized protein</fullName>
    </submittedName>
</protein>
<dbReference type="InParanoid" id="H2XLH7"/>
<dbReference type="AlphaFoldDB" id="H2XLH7"/>
<accession>H2XLH7</accession>
<evidence type="ECO:0000313" key="1">
    <source>
        <dbReference type="Ensembl" id="ENSCINP00000030509.1"/>
    </source>
</evidence>
<reference evidence="2" key="1">
    <citation type="journal article" date="2002" name="Science">
        <title>The draft genome of Ciona intestinalis: insights into chordate and vertebrate origins.</title>
        <authorList>
            <person name="Dehal P."/>
            <person name="Satou Y."/>
            <person name="Campbell R.K."/>
            <person name="Chapman J."/>
            <person name="Degnan B."/>
            <person name="De Tomaso A."/>
            <person name="Davidson B."/>
            <person name="Di Gregorio A."/>
            <person name="Gelpke M."/>
            <person name="Goodstein D.M."/>
            <person name="Harafuji N."/>
            <person name="Hastings K.E."/>
            <person name="Ho I."/>
            <person name="Hotta K."/>
            <person name="Huang W."/>
            <person name="Kawashima T."/>
            <person name="Lemaire P."/>
            <person name="Martinez D."/>
            <person name="Meinertzhagen I.A."/>
            <person name="Necula S."/>
            <person name="Nonaka M."/>
            <person name="Putnam N."/>
            <person name="Rash S."/>
            <person name="Saiga H."/>
            <person name="Satake M."/>
            <person name="Terry A."/>
            <person name="Yamada L."/>
            <person name="Wang H.G."/>
            <person name="Awazu S."/>
            <person name="Azumi K."/>
            <person name="Boore J."/>
            <person name="Branno M."/>
            <person name="Chin-Bow S."/>
            <person name="DeSantis R."/>
            <person name="Doyle S."/>
            <person name="Francino P."/>
            <person name="Keys D.N."/>
            <person name="Haga S."/>
            <person name="Hayashi H."/>
            <person name="Hino K."/>
            <person name="Imai K.S."/>
            <person name="Inaba K."/>
            <person name="Kano S."/>
            <person name="Kobayashi K."/>
            <person name="Kobayashi M."/>
            <person name="Lee B.I."/>
            <person name="Makabe K.W."/>
            <person name="Manohar C."/>
            <person name="Matassi G."/>
            <person name="Medina M."/>
            <person name="Mochizuki Y."/>
            <person name="Mount S."/>
            <person name="Morishita T."/>
            <person name="Miura S."/>
            <person name="Nakayama A."/>
            <person name="Nishizaka S."/>
            <person name="Nomoto H."/>
            <person name="Ohta F."/>
            <person name="Oishi K."/>
            <person name="Rigoutsos I."/>
            <person name="Sano M."/>
            <person name="Sasaki A."/>
            <person name="Sasakura Y."/>
            <person name="Shoguchi E."/>
            <person name="Shin-i T."/>
            <person name="Spagnuolo A."/>
            <person name="Stainier D."/>
            <person name="Suzuki M.M."/>
            <person name="Tassy O."/>
            <person name="Takatori N."/>
            <person name="Tokuoka M."/>
            <person name="Yagi K."/>
            <person name="Yoshizaki F."/>
            <person name="Wada S."/>
            <person name="Zhang C."/>
            <person name="Hyatt P.D."/>
            <person name="Larimer F."/>
            <person name="Detter C."/>
            <person name="Doggett N."/>
            <person name="Glavina T."/>
            <person name="Hawkins T."/>
            <person name="Richardson P."/>
            <person name="Lucas S."/>
            <person name="Kohara Y."/>
            <person name="Levine M."/>
            <person name="Satoh N."/>
            <person name="Rokhsar D.S."/>
        </authorList>
    </citation>
    <scope>NUCLEOTIDE SEQUENCE [LARGE SCALE GENOMIC DNA]</scope>
</reference>
<dbReference type="EMBL" id="EAAA01001923">
    <property type="status" value="NOT_ANNOTATED_CDS"/>
    <property type="molecule type" value="Genomic_DNA"/>
</dbReference>
<dbReference type="HOGENOM" id="CLU_2995855_0_0_1"/>
<reference evidence="1" key="2">
    <citation type="journal article" date="2008" name="Genome Biol.">
        <title>Improved genome assembly and evidence-based global gene model set for the chordate Ciona intestinalis: new insight into intron and operon populations.</title>
        <authorList>
            <person name="Satou Y."/>
            <person name="Mineta K."/>
            <person name="Ogasawara M."/>
            <person name="Sasakura Y."/>
            <person name="Shoguchi E."/>
            <person name="Ueno K."/>
            <person name="Yamada L."/>
            <person name="Matsumoto J."/>
            <person name="Wasserscheid J."/>
            <person name="Dewar K."/>
            <person name="Wiley G.B."/>
            <person name="Macmil S.L."/>
            <person name="Roe B.A."/>
            <person name="Zeller R.W."/>
            <person name="Hastings K.E."/>
            <person name="Lemaire P."/>
            <person name="Lindquist E."/>
            <person name="Endo T."/>
            <person name="Hotta K."/>
            <person name="Inaba K."/>
        </authorList>
    </citation>
    <scope>NUCLEOTIDE SEQUENCE [LARGE SCALE GENOMIC DNA]</scope>
    <source>
        <strain evidence="1">wild type</strain>
    </source>
</reference>
<dbReference type="Proteomes" id="UP000008144">
    <property type="component" value="Chromosome 4"/>
</dbReference>